<dbReference type="RefSeq" id="WP_058314794.1">
    <property type="nucleotide sequence ID" value="NZ_CYTO01000024.1"/>
</dbReference>
<accession>A0A0N7MBM6</accession>
<sequence length="339" mass="39697">MPRTLYLHIGSHRTATTSTQQFMHRNFDRLLEAGIFYPFRVPRHIKFINELMSGEKSPREAAKTLTNRANDWSKKLKKEIHTIVLSDEDICMREDLKKLTALREFFDVKIIFSLRRQDLWLESWFFQNIKWQWNPKLSHCTFDEFLSQKEQFHWIHYDAYLRMLERGFGKENIQPLLFEKEQMADGAIAAFAAKIGLDSIKNFGEPPHMNSSMSAEMVEFIRHLPLDKVAVPERNLLRMTLEQVDRRVLGNTKNQSERLMPPAQRKEILAEYAPGNQMVARRYFDRDDLFFAPLPSPDAPLAQMEIPQDSSALMERFVVPVLQQLIANGTISAQNQKKQ</sequence>
<evidence type="ECO:0000313" key="2">
    <source>
        <dbReference type="Proteomes" id="UP000051184"/>
    </source>
</evidence>
<dbReference type="Gene3D" id="3.40.50.300">
    <property type="entry name" value="P-loop containing nucleotide triphosphate hydrolases"/>
    <property type="match status" value="1"/>
</dbReference>
<dbReference type="SUPFAM" id="SSF52540">
    <property type="entry name" value="P-loop containing nucleoside triphosphate hydrolases"/>
    <property type="match status" value="1"/>
</dbReference>
<organism evidence="1 2">
    <name type="scientific">Cognatishimia activa</name>
    <dbReference type="NCBI Taxonomy" id="1715691"/>
    <lineage>
        <taxon>Bacteria</taxon>
        <taxon>Pseudomonadati</taxon>
        <taxon>Pseudomonadota</taxon>
        <taxon>Alphaproteobacteria</taxon>
        <taxon>Rhodobacterales</taxon>
        <taxon>Paracoccaceae</taxon>
        <taxon>Cognatishimia</taxon>
    </lineage>
</organism>
<dbReference type="EMBL" id="CYUE01000016">
    <property type="protein sequence ID" value="CUK25832.1"/>
    <property type="molecule type" value="Genomic_DNA"/>
</dbReference>
<dbReference type="STRING" id="1715691.TA5113_02518"/>
<dbReference type="Proteomes" id="UP000051184">
    <property type="component" value="Unassembled WGS sequence"/>
</dbReference>
<gene>
    <name evidence="1" type="ORF">TA5114_01636</name>
</gene>
<evidence type="ECO:0000313" key="1">
    <source>
        <dbReference type="EMBL" id="CUK25832.1"/>
    </source>
</evidence>
<name>A0A0N7MBM6_9RHOB</name>
<evidence type="ECO:0008006" key="3">
    <source>
        <dbReference type="Google" id="ProtNLM"/>
    </source>
</evidence>
<reference evidence="2" key="1">
    <citation type="submission" date="2015-09" db="EMBL/GenBank/DDBJ databases">
        <authorList>
            <person name="Rodrigo-Torres Lidia"/>
            <person name="Arahal R.David."/>
        </authorList>
    </citation>
    <scope>NUCLEOTIDE SEQUENCE [LARGE SCALE GENOMIC DNA]</scope>
    <source>
        <strain evidence="2">CECT 5114</strain>
    </source>
</reference>
<dbReference type="AlphaFoldDB" id="A0A0N7MBM6"/>
<dbReference type="OrthoDB" id="547419at2"/>
<proteinExistence type="predicted"/>
<dbReference type="InterPro" id="IPR027417">
    <property type="entry name" value="P-loop_NTPase"/>
</dbReference>
<keyword evidence="2" id="KW-1185">Reference proteome</keyword>
<protein>
    <recommendedName>
        <fullName evidence="3">Sulfotransferase family protein</fullName>
    </recommendedName>
</protein>